<reference evidence="8" key="1">
    <citation type="submission" date="2015-10" db="EMBL/GenBank/DDBJ databases">
        <title>Description of Candidatus Tenderia electrophaga gen. nov, sp. nov., an Uncultivated Electroautotroph from a Biocathode Enrichment.</title>
        <authorList>
            <person name="Eddie B.J."/>
            <person name="Malanoski A.P."/>
            <person name="Wang Z."/>
            <person name="Hall R.J."/>
            <person name="Oh S.D."/>
            <person name="Heiner C."/>
            <person name="Lin B."/>
            <person name="Strycharz-Glaven S.M."/>
        </authorList>
    </citation>
    <scope>NUCLEOTIDE SEQUENCE [LARGE SCALE GENOMIC DNA]</scope>
    <source>
        <strain evidence="8">NRL1</strain>
    </source>
</reference>
<gene>
    <name evidence="8" type="ORF">Tel_10010</name>
</gene>
<dbReference type="PANTHER" id="PTHR23291">
    <property type="entry name" value="BAX INHIBITOR-RELATED"/>
    <property type="match status" value="1"/>
</dbReference>
<accession>A0A0S2TE79</accession>
<evidence type="ECO:0000256" key="6">
    <source>
        <dbReference type="ARBA" id="ARBA00023136"/>
    </source>
</evidence>
<evidence type="ECO:0000313" key="8">
    <source>
        <dbReference type="EMBL" id="ALP53455.1"/>
    </source>
</evidence>
<feature type="transmembrane region" description="Helical" evidence="7">
    <location>
        <begin position="86"/>
        <end position="107"/>
    </location>
</feature>
<dbReference type="EMBL" id="CP013099">
    <property type="protein sequence ID" value="ALP53455.1"/>
    <property type="molecule type" value="Genomic_DNA"/>
</dbReference>
<name>A0A0S2TE79_9GAMM</name>
<feature type="transmembrane region" description="Helical" evidence="7">
    <location>
        <begin position="147"/>
        <end position="167"/>
    </location>
</feature>
<evidence type="ECO:0000256" key="5">
    <source>
        <dbReference type="ARBA" id="ARBA00022989"/>
    </source>
</evidence>
<evidence type="ECO:0000256" key="3">
    <source>
        <dbReference type="ARBA" id="ARBA00022475"/>
    </source>
</evidence>
<dbReference type="InterPro" id="IPR006214">
    <property type="entry name" value="Bax_inhibitor_1-related"/>
</dbReference>
<evidence type="ECO:0000256" key="4">
    <source>
        <dbReference type="ARBA" id="ARBA00022692"/>
    </source>
</evidence>
<dbReference type="Proteomes" id="UP000055136">
    <property type="component" value="Chromosome"/>
</dbReference>
<dbReference type="GO" id="GO:0005886">
    <property type="term" value="C:plasma membrane"/>
    <property type="evidence" value="ECO:0007669"/>
    <property type="project" value="UniProtKB-SubCell"/>
</dbReference>
<evidence type="ECO:0000313" key="9">
    <source>
        <dbReference type="Proteomes" id="UP000055136"/>
    </source>
</evidence>
<sequence length="234" mass="24825">MEFNLNRSLNTMRPVERVYGGAIPASASTNKVLRNTYMLLSMTLLFSALMAGVSMTMQMGPMAHLLSFVGSIVLIWFVLPRTANSAAGIGVVFAITGLMGFGLGPLLNAYLSMANGSQVVMTALGGTGAIFLGLSAYTLTTKKDFSFLGGMLFVGILVVLLGAIVNIFLAIPFVSMAISAAVILIMSGFILYDTSRIINGGETNYIMATVSLYLSIYNIFVSLLHLLGAFNGDD</sequence>
<feature type="transmembrane region" description="Helical" evidence="7">
    <location>
        <begin position="204"/>
        <end position="227"/>
    </location>
</feature>
<dbReference type="KEGG" id="tee:Tel_10010"/>
<dbReference type="CDD" id="cd10433">
    <property type="entry name" value="YccA_like"/>
    <property type="match status" value="1"/>
</dbReference>
<dbReference type="AlphaFoldDB" id="A0A0S2TE79"/>
<dbReference type="PANTHER" id="PTHR23291:SF115">
    <property type="entry name" value="MODULATOR OF FTSH PROTEASE YCCA"/>
    <property type="match status" value="1"/>
</dbReference>
<keyword evidence="9" id="KW-1185">Reference proteome</keyword>
<comment type="similarity">
    <text evidence="2 7">Belongs to the BI1 family.</text>
</comment>
<keyword evidence="6 7" id="KW-0472">Membrane</keyword>
<feature type="transmembrane region" description="Helical" evidence="7">
    <location>
        <begin position="37"/>
        <end position="56"/>
    </location>
</feature>
<evidence type="ECO:0000256" key="7">
    <source>
        <dbReference type="RuleBase" id="RU004379"/>
    </source>
</evidence>
<evidence type="ECO:0000256" key="1">
    <source>
        <dbReference type="ARBA" id="ARBA00004651"/>
    </source>
</evidence>
<dbReference type="STRING" id="1748243.Tel_10010"/>
<keyword evidence="3" id="KW-1003">Cell membrane</keyword>
<keyword evidence="4 7" id="KW-0812">Transmembrane</keyword>
<dbReference type="Pfam" id="PF01027">
    <property type="entry name" value="Bax1-I"/>
    <property type="match status" value="1"/>
</dbReference>
<comment type="subcellular location">
    <subcellularLocation>
        <location evidence="1">Cell membrane</location>
        <topology evidence="1">Multi-pass membrane protein</topology>
    </subcellularLocation>
</comment>
<proteinExistence type="inferred from homology"/>
<keyword evidence="5 7" id="KW-1133">Transmembrane helix</keyword>
<evidence type="ECO:0008006" key="10">
    <source>
        <dbReference type="Google" id="ProtNLM"/>
    </source>
</evidence>
<feature type="transmembrane region" description="Helical" evidence="7">
    <location>
        <begin position="119"/>
        <end position="140"/>
    </location>
</feature>
<organism evidence="8 9">
    <name type="scientific">Candidatus Tenderia electrophaga</name>
    <dbReference type="NCBI Taxonomy" id="1748243"/>
    <lineage>
        <taxon>Bacteria</taxon>
        <taxon>Pseudomonadati</taxon>
        <taxon>Pseudomonadota</taxon>
        <taxon>Gammaproteobacteria</taxon>
        <taxon>Candidatus Tenderiales</taxon>
        <taxon>Candidatus Tenderiaceae</taxon>
        <taxon>Candidatus Tenderia</taxon>
    </lineage>
</organism>
<protein>
    <recommendedName>
        <fullName evidence="10">BAX inhibitor protein</fullName>
    </recommendedName>
</protein>
<feature type="transmembrane region" description="Helical" evidence="7">
    <location>
        <begin position="62"/>
        <end position="79"/>
    </location>
</feature>
<feature type="transmembrane region" description="Helical" evidence="7">
    <location>
        <begin position="173"/>
        <end position="192"/>
    </location>
</feature>
<evidence type="ECO:0000256" key="2">
    <source>
        <dbReference type="ARBA" id="ARBA00010350"/>
    </source>
</evidence>